<keyword evidence="3" id="KW-1185">Reference proteome</keyword>
<organism evidence="2 3">
    <name type="scientific">Amborella trichopoda</name>
    <dbReference type="NCBI Taxonomy" id="13333"/>
    <lineage>
        <taxon>Eukaryota</taxon>
        <taxon>Viridiplantae</taxon>
        <taxon>Streptophyta</taxon>
        <taxon>Embryophyta</taxon>
        <taxon>Tracheophyta</taxon>
        <taxon>Spermatophyta</taxon>
        <taxon>Magnoliopsida</taxon>
        <taxon>Amborellales</taxon>
        <taxon>Amborellaceae</taxon>
        <taxon>Amborella</taxon>
    </lineage>
</organism>
<dbReference type="EMBL" id="KI394223">
    <property type="protein sequence ID" value="ERN04482.1"/>
    <property type="molecule type" value="Genomic_DNA"/>
</dbReference>
<gene>
    <name evidence="2" type="ORF">AMTR_s00081p00023910</name>
</gene>
<feature type="compositionally biased region" description="Polar residues" evidence="1">
    <location>
        <begin position="19"/>
        <end position="28"/>
    </location>
</feature>
<accession>W1P3M6</accession>
<sequence length="131" mass="14676">MAHIYLPPHQPTPLHPAGQPSTFGSNPWVSSAPVDMKYQSLERQMKVMRTTLQRLGLDNSALTETYDESCLNGFANLPMNFLPLEFQNRFNGKGDPQLHVTSYLLVLPAIRDKPIALKAMFVHSLARDAIT</sequence>
<dbReference type="AlphaFoldDB" id="W1P3M6"/>
<protein>
    <submittedName>
        <fullName evidence="2">Uncharacterized protein</fullName>
    </submittedName>
</protein>
<evidence type="ECO:0000256" key="1">
    <source>
        <dbReference type="SAM" id="MobiDB-lite"/>
    </source>
</evidence>
<name>W1P3M6_AMBTC</name>
<feature type="region of interest" description="Disordered" evidence="1">
    <location>
        <begin position="1"/>
        <end position="28"/>
    </location>
</feature>
<dbReference type="HOGENOM" id="CLU_1930376_0_0_1"/>
<evidence type="ECO:0000313" key="3">
    <source>
        <dbReference type="Proteomes" id="UP000017836"/>
    </source>
</evidence>
<dbReference type="Proteomes" id="UP000017836">
    <property type="component" value="Unassembled WGS sequence"/>
</dbReference>
<reference evidence="3" key="1">
    <citation type="journal article" date="2013" name="Science">
        <title>The Amborella genome and the evolution of flowering plants.</title>
        <authorList>
            <consortium name="Amborella Genome Project"/>
        </authorList>
    </citation>
    <scope>NUCLEOTIDE SEQUENCE [LARGE SCALE GENOMIC DNA]</scope>
</reference>
<proteinExistence type="predicted"/>
<dbReference type="Gramene" id="ERN04482">
    <property type="protein sequence ID" value="ERN04482"/>
    <property type="gene ID" value="AMTR_s00081p00023910"/>
</dbReference>
<evidence type="ECO:0000313" key="2">
    <source>
        <dbReference type="EMBL" id="ERN04482.1"/>
    </source>
</evidence>